<reference evidence="2 3" key="1">
    <citation type="submission" date="2017-04" db="EMBL/GenBank/DDBJ databases">
        <title>Complete genome sequence of Flavobacterium kingsejong AJ004.</title>
        <authorList>
            <person name="Lee P.C."/>
        </authorList>
    </citation>
    <scope>NUCLEOTIDE SEQUENCE [LARGE SCALE GENOMIC DNA]</scope>
    <source>
        <strain evidence="2 3">AJ004</strain>
    </source>
</reference>
<evidence type="ECO:0000313" key="2">
    <source>
        <dbReference type="EMBL" id="AWG24210.1"/>
    </source>
</evidence>
<proteinExistence type="predicted"/>
<gene>
    <name evidence="2" type="ORF">FK004_02725</name>
</gene>
<evidence type="ECO:0000313" key="3">
    <source>
        <dbReference type="Proteomes" id="UP000244677"/>
    </source>
</evidence>
<dbReference type="Pfam" id="PF13557">
    <property type="entry name" value="Phenol_MetA_deg"/>
    <property type="match status" value="1"/>
</dbReference>
<evidence type="ECO:0008006" key="4">
    <source>
        <dbReference type="Google" id="ProtNLM"/>
    </source>
</evidence>
<name>A0A2S1LKB1_9FLAO</name>
<dbReference type="InterPro" id="IPR025737">
    <property type="entry name" value="FApF"/>
</dbReference>
<dbReference type="KEGG" id="fki:FK004_02725"/>
<keyword evidence="3" id="KW-1185">Reference proteome</keyword>
<evidence type="ECO:0000256" key="1">
    <source>
        <dbReference type="SAM" id="SignalP"/>
    </source>
</evidence>
<keyword evidence="1" id="KW-0732">Signal</keyword>
<feature type="chain" id="PRO_5015632928" description="Transporter" evidence="1">
    <location>
        <begin position="20"/>
        <end position="247"/>
    </location>
</feature>
<organism evidence="2 3">
    <name type="scientific">Flavobacterium kingsejongi</name>
    <dbReference type="NCBI Taxonomy" id="1678728"/>
    <lineage>
        <taxon>Bacteria</taxon>
        <taxon>Pseudomonadati</taxon>
        <taxon>Bacteroidota</taxon>
        <taxon>Flavobacteriia</taxon>
        <taxon>Flavobacteriales</taxon>
        <taxon>Flavobacteriaceae</taxon>
        <taxon>Flavobacterium</taxon>
    </lineage>
</organism>
<accession>A0A2S1LKB1</accession>
<sequence length="247" mass="27939">MKKICFLIIFALLGYTAEAQDIETDRPDQTETPAIVPKNRFQVEMGFSHEQTDVSDRLFTVPTALVKYGVNDFFEIRVEAEVANEKTAEGKASGLQPLKLGVKTKLWKEKGLLPKTLLLVQLQFPKWASQDFEVQHLAPEVRLLMSNTLSKKVKLSYNLGAEWDGEGDTPEYVYTLSPNVQLSKKVKLFVEAYGFFQVSHHAQQWVDGGFMYAISKDVQLDISAGYELTATGQYHNFFESVGLSFRI</sequence>
<dbReference type="Proteomes" id="UP000244677">
    <property type="component" value="Chromosome"/>
</dbReference>
<dbReference type="EMBL" id="CP020919">
    <property type="protein sequence ID" value="AWG24210.1"/>
    <property type="molecule type" value="Genomic_DNA"/>
</dbReference>
<dbReference type="AlphaFoldDB" id="A0A2S1LKB1"/>
<dbReference type="OrthoDB" id="1014491at2"/>
<dbReference type="RefSeq" id="WP_108735862.1">
    <property type="nucleotide sequence ID" value="NZ_CP020919.1"/>
</dbReference>
<feature type="signal peptide" evidence="1">
    <location>
        <begin position="1"/>
        <end position="19"/>
    </location>
</feature>
<protein>
    <recommendedName>
        <fullName evidence="4">Transporter</fullName>
    </recommendedName>
</protein>